<accession>A0A3B1AHF4</accession>
<name>A0A3B1AHF4_9ZZZZ</name>
<dbReference type="SUPFAM" id="SSF81296">
    <property type="entry name" value="E set domains"/>
    <property type="match status" value="1"/>
</dbReference>
<dbReference type="Pfam" id="PF16561">
    <property type="entry name" value="AMPK1_CBM"/>
    <property type="match status" value="1"/>
</dbReference>
<proteinExistence type="predicted"/>
<dbReference type="InterPro" id="IPR014756">
    <property type="entry name" value="Ig_E-set"/>
</dbReference>
<dbReference type="AlphaFoldDB" id="A0A3B1AHF4"/>
<dbReference type="CDD" id="cd02859">
    <property type="entry name" value="E_set_AMPKbeta_like_N"/>
    <property type="match status" value="1"/>
</dbReference>
<evidence type="ECO:0000259" key="1">
    <source>
        <dbReference type="Pfam" id="PF16561"/>
    </source>
</evidence>
<protein>
    <recommendedName>
        <fullName evidence="1">AMP-activated protein kinase glycogen-binding domain-containing protein</fullName>
    </recommendedName>
</protein>
<dbReference type="EMBL" id="UOFU01000315">
    <property type="protein sequence ID" value="VAX03182.1"/>
    <property type="molecule type" value="Genomic_DNA"/>
</dbReference>
<sequence>MTKLGTIPDSKHSRAGLWCYTILSLLALKTAKKPIEIGISVQKIRKVMVDFSPNSPVAEYFSDLADELIMRNHRAQDMVQANISWLLSHAASTEKKPTKLVSCNKERPAEKNGNVQKVVLSFQNHPQRDIRIAGEFNQWIADKDVQTIIEDEIIYKVFYVKPGDYPYRLIVNGRWRNDPTNPRQTLSTLGIHNSLLHVTTNDSFHRHT</sequence>
<organism evidence="2">
    <name type="scientific">hydrothermal vent metagenome</name>
    <dbReference type="NCBI Taxonomy" id="652676"/>
    <lineage>
        <taxon>unclassified sequences</taxon>
        <taxon>metagenomes</taxon>
        <taxon>ecological metagenomes</taxon>
    </lineage>
</organism>
<dbReference type="InterPro" id="IPR013783">
    <property type="entry name" value="Ig-like_fold"/>
</dbReference>
<dbReference type="Gene3D" id="2.60.40.10">
    <property type="entry name" value="Immunoglobulins"/>
    <property type="match status" value="1"/>
</dbReference>
<gene>
    <name evidence="2" type="ORF">MNBD_GAMMA20-481</name>
</gene>
<reference evidence="2" key="1">
    <citation type="submission" date="2018-06" db="EMBL/GenBank/DDBJ databases">
        <authorList>
            <person name="Zhirakovskaya E."/>
        </authorList>
    </citation>
    <scope>NUCLEOTIDE SEQUENCE</scope>
</reference>
<dbReference type="InterPro" id="IPR032640">
    <property type="entry name" value="AMPK1_CBM"/>
</dbReference>
<evidence type="ECO:0000313" key="2">
    <source>
        <dbReference type="EMBL" id="VAX03182.1"/>
    </source>
</evidence>
<feature type="domain" description="AMP-activated protein kinase glycogen-binding" evidence="1">
    <location>
        <begin position="126"/>
        <end position="202"/>
    </location>
</feature>